<dbReference type="Proteomes" id="UP000573603">
    <property type="component" value="Unassembled WGS sequence"/>
</dbReference>
<dbReference type="EMBL" id="JABEVY010000072">
    <property type="protein sequence ID" value="KAF5251206.1"/>
    <property type="molecule type" value="Genomic_DNA"/>
</dbReference>
<reference evidence="1 2" key="1">
    <citation type="journal article" date="2020" name="BMC Genomics">
        <title>Correction to: Identification and distribution of gene clusters required for synthesis of sphingolipid metabolism inhibitors in diverse species of the filamentous fungus Fusarium.</title>
        <authorList>
            <person name="Kim H.S."/>
            <person name="Lohmar J.M."/>
            <person name="Busman M."/>
            <person name="Brown D.W."/>
            <person name="Naumann T.A."/>
            <person name="Divon H.H."/>
            <person name="Lysoe E."/>
            <person name="Uhlig S."/>
            <person name="Proctor R.H."/>
        </authorList>
    </citation>
    <scope>NUCLEOTIDE SEQUENCE [LARGE SCALE GENOMIC DNA]</scope>
    <source>
        <strain evidence="1 2">NRRL 25214</strain>
    </source>
</reference>
<proteinExistence type="predicted"/>
<evidence type="ECO:0000313" key="1">
    <source>
        <dbReference type="EMBL" id="KAF5251206.1"/>
    </source>
</evidence>
<evidence type="ECO:0000313" key="2">
    <source>
        <dbReference type="Proteomes" id="UP000573603"/>
    </source>
</evidence>
<comment type="caution">
    <text evidence="1">The sequence shown here is derived from an EMBL/GenBank/DDBJ whole genome shotgun (WGS) entry which is preliminary data.</text>
</comment>
<gene>
    <name evidence="1" type="ORF">FANTH_3641</name>
</gene>
<keyword evidence="2" id="KW-1185">Reference proteome</keyword>
<accession>A0A8H4ZS31</accession>
<organism evidence="1 2">
    <name type="scientific">Fusarium anthophilum</name>
    <dbReference type="NCBI Taxonomy" id="48485"/>
    <lineage>
        <taxon>Eukaryota</taxon>
        <taxon>Fungi</taxon>
        <taxon>Dikarya</taxon>
        <taxon>Ascomycota</taxon>
        <taxon>Pezizomycotina</taxon>
        <taxon>Sordariomycetes</taxon>
        <taxon>Hypocreomycetidae</taxon>
        <taxon>Hypocreales</taxon>
        <taxon>Nectriaceae</taxon>
        <taxon>Fusarium</taxon>
        <taxon>Fusarium fujikuroi species complex</taxon>
    </lineage>
</organism>
<protein>
    <submittedName>
        <fullName evidence="1">Uncharacterized protein</fullName>
    </submittedName>
</protein>
<sequence>MVFPEQEGIFASMARVVVANFRDSAQITARMLPIATTLGKLNEKRLNLIEQINEGLEDIYDTLEVESECVRGDCICSSLTLGVLSRMWHQYEHAEPPFITPFDGYSVSTALKLVKECIEPVPLHDNPGTDVPRYINPYDGRTYPCSIRGRMTPVLQTVERELCRMSPADFKA</sequence>
<name>A0A8H4ZS31_9HYPO</name>
<dbReference type="AlphaFoldDB" id="A0A8H4ZS31"/>